<keyword evidence="3" id="KW-1185">Reference proteome</keyword>
<reference evidence="3" key="1">
    <citation type="submission" date="2016-06" db="EMBL/GenBank/DDBJ databases">
        <authorList>
            <person name="Varghese N."/>
            <person name="Submissions Spin"/>
        </authorList>
    </citation>
    <scope>NUCLEOTIDE SEQUENCE [LARGE SCALE GENOMIC DNA]</scope>
    <source>
        <strain evidence="3">DSM 43909</strain>
    </source>
</reference>
<gene>
    <name evidence="2" type="ORF">GA0074695_2828</name>
</gene>
<evidence type="ECO:0000313" key="3">
    <source>
        <dbReference type="Proteomes" id="UP000198242"/>
    </source>
</evidence>
<keyword evidence="1" id="KW-0812">Transmembrane</keyword>
<organism evidence="2 3">
    <name type="scientific">Micromonospora viridifaciens</name>
    <dbReference type="NCBI Taxonomy" id="1881"/>
    <lineage>
        <taxon>Bacteria</taxon>
        <taxon>Bacillati</taxon>
        <taxon>Actinomycetota</taxon>
        <taxon>Actinomycetes</taxon>
        <taxon>Micromonosporales</taxon>
        <taxon>Micromonosporaceae</taxon>
        <taxon>Micromonospora</taxon>
    </lineage>
</organism>
<evidence type="ECO:0008006" key="4">
    <source>
        <dbReference type="Google" id="ProtNLM"/>
    </source>
</evidence>
<protein>
    <recommendedName>
        <fullName evidence="4">Pentapeptide repeat-containing protein</fullName>
    </recommendedName>
</protein>
<evidence type="ECO:0000313" key="2">
    <source>
        <dbReference type="EMBL" id="SCF00645.1"/>
    </source>
</evidence>
<proteinExistence type="predicted"/>
<dbReference type="EMBL" id="LT607411">
    <property type="protein sequence ID" value="SCF00645.1"/>
    <property type="molecule type" value="Genomic_DNA"/>
</dbReference>
<sequence length="558" mass="60182">MVMQRSDLLNEAECKLWDAFPRGTVVDLGDGDPTAEDFDPDTWLEDRQVRGEVIARLLLGVQDREAGYVARVALTGARVIGEVNIGGGETEYELLLNRCWLDAPPDFTGASTGPTTFHRTRLPGLTGRDWQTRGSVSFDQSKCGGETRLISAHIGGQLAFNGATLTNPNGVALYADGLTVDQSMFCSAGFTATGEIRLAGAHIGSQLAFIDATLTNPDGYVLNADWLTVDQGMFCSDGFTATGEVNLLGAHIGSQLDFSGATLTNSDGYALNADRLTVDQDMFCSDGFTTTGQVRLLGARIAGQLAFLDATLANPGGLALDLEGVECPHVRLSSQVDGRADLANAHLGVLDVPAALNQPPMRLAGLTYTDLDPDPDPPVRHRITWLRRDPAGFHPQPYEQLAAYYRSIGHDRDARRVLLAKQRTRRRSTPGTWRTPRYLRHLRPLLAAVWRIPGWLIDALSGYGYVPWRAFCWLIAAVITGTALLHDVAPKTPTSNTNANALLLALDATVPTAPLGIRENVTLTGTNYAIALGLQILGYALVLAVVPAISRTLSRADR</sequence>
<dbReference type="AlphaFoldDB" id="A0A1C4WWN3"/>
<feature type="transmembrane region" description="Helical" evidence="1">
    <location>
        <begin position="528"/>
        <end position="549"/>
    </location>
</feature>
<keyword evidence="1" id="KW-0472">Membrane</keyword>
<accession>A0A1C4WWN3</accession>
<keyword evidence="1" id="KW-1133">Transmembrane helix</keyword>
<name>A0A1C4WWN3_MICVI</name>
<evidence type="ECO:0000256" key="1">
    <source>
        <dbReference type="SAM" id="Phobius"/>
    </source>
</evidence>
<dbReference type="Proteomes" id="UP000198242">
    <property type="component" value="Chromosome I"/>
</dbReference>